<dbReference type="GO" id="GO:0005506">
    <property type="term" value="F:iron ion binding"/>
    <property type="evidence" value="ECO:0007669"/>
    <property type="project" value="InterPro"/>
</dbReference>
<feature type="domain" description="Cytochrome c" evidence="8">
    <location>
        <begin position="211"/>
        <end position="289"/>
    </location>
</feature>
<accession>A1ZN76</accession>
<feature type="transmembrane region" description="Helical" evidence="7">
    <location>
        <begin position="144"/>
        <end position="163"/>
    </location>
</feature>
<keyword evidence="3 6" id="KW-0479">Metal-binding</keyword>
<organism evidence="9 10">
    <name type="scientific">Microscilla marina ATCC 23134</name>
    <dbReference type="NCBI Taxonomy" id="313606"/>
    <lineage>
        <taxon>Bacteria</taxon>
        <taxon>Pseudomonadati</taxon>
        <taxon>Bacteroidota</taxon>
        <taxon>Cytophagia</taxon>
        <taxon>Cytophagales</taxon>
        <taxon>Microscillaceae</taxon>
        <taxon>Microscilla</taxon>
    </lineage>
</organism>
<evidence type="ECO:0000256" key="7">
    <source>
        <dbReference type="SAM" id="Phobius"/>
    </source>
</evidence>
<evidence type="ECO:0000313" key="10">
    <source>
        <dbReference type="Proteomes" id="UP000004095"/>
    </source>
</evidence>
<dbReference type="RefSeq" id="WP_002698466.1">
    <property type="nucleotide sequence ID" value="NZ_AAWS01000017.1"/>
</dbReference>
<evidence type="ECO:0000259" key="8">
    <source>
        <dbReference type="PROSITE" id="PS51007"/>
    </source>
</evidence>
<keyword evidence="4" id="KW-0249">Electron transport</keyword>
<feature type="transmembrane region" description="Helical" evidence="7">
    <location>
        <begin position="58"/>
        <end position="87"/>
    </location>
</feature>
<dbReference type="Pfam" id="PF14715">
    <property type="entry name" value="FixP_N"/>
    <property type="match status" value="1"/>
</dbReference>
<dbReference type="PANTHER" id="PTHR33751:SF1">
    <property type="entry name" value="CBB3-TYPE CYTOCHROME C OXIDASE SUBUNIT FIXP"/>
    <property type="match status" value="1"/>
</dbReference>
<evidence type="ECO:0000256" key="3">
    <source>
        <dbReference type="ARBA" id="ARBA00022723"/>
    </source>
</evidence>
<dbReference type="PRINTS" id="PR00605">
    <property type="entry name" value="CYTCHROMECIC"/>
</dbReference>
<comment type="caution">
    <text evidence="9">The sequence shown here is derived from an EMBL/GenBank/DDBJ whole genome shotgun (WGS) entry which is preliminary data.</text>
</comment>
<sequence>MRQLIYKIWQKTGLLKLNKKAKWLAAMLTLFSVAPLWAQGTAAKESSYFGMPKSEFMMVMLIVLLIVAAVLVLTVSMYVVSMLNIILLKDQREKGLKPDGLLTGMWKNWMNKQNYRVALEDEEDIMLDHEYDGIRELDNHLPPWWTALFYICIVFAVVYIALYEVTGTLPNQIEEFETEMAVAAKQVEAYKKTQANNIDENSVKFVKDDATALDGGKAIFVKNCVTCHGKNAEGGIGPNLTDAYWLYGGDIKGVFKTIKYGAKNGMKAWKKDLKPEEMQNVASYILTLQGTKPANAKEPQGKKLEAKK</sequence>
<feature type="transmembrane region" description="Helical" evidence="7">
    <location>
        <begin position="21"/>
        <end position="38"/>
    </location>
</feature>
<evidence type="ECO:0000256" key="6">
    <source>
        <dbReference type="PROSITE-ProRule" id="PRU00433"/>
    </source>
</evidence>
<proteinExistence type="predicted"/>
<dbReference type="SUPFAM" id="SSF46626">
    <property type="entry name" value="Cytochrome c"/>
    <property type="match status" value="1"/>
</dbReference>
<dbReference type="InterPro" id="IPR009056">
    <property type="entry name" value="Cyt_c-like_dom"/>
</dbReference>
<dbReference type="Gene3D" id="6.10.280.130">
    <property type="match status" value="1"/>
</dbReference>
<dbReference type="GO" id="GO:0020037">
    <property type="term" value="F:heme binding"/>
    <property type="evidence" value="ECO:0007669"/>
    <property type="project" value="InterPro"/>
</dbReference>
<dbReference type="eggNOG" id="COG2010">
    <property type="taxonomic scope" value="Bacteria"/>
</dbReference>
<dbReference type="GO" id="GO:0009055">
    <property type="term" value="F:electron transfer activity"/>
    <property type="evidence" value="ECO:0007669"/>
    <property type="project" value="InterPro"/>
</dbReference>
<dbReference type="InterPro" id="IPR032858">
    <property type="entry name" value="CcoP_N"/>
</dbReference>
<dbReference type="EMBL" id="AAWS01000017">
    <property type="protein sequence ID" value="EAY28257.1"/>
    <property type="molecule type" value="Genomic_DNA"/>
</dbReference>
<protein>
    <submittedName>
        <fullName evidence="9">Cytochrome-c oxidase FixP chain</fullName>
    </submittedName>
</protein>
<dbReference type="PANTHER" id="PTHR33751">
    <property type="entry name" value="CBB3-TYPE CYTOCHROME C OXIDASE SUBUNIT FIXP"/>
    <property type="match status" value="1"/>
</dbReference>
<dbReference type="Gene3D" id="1.10.760.10">
    <property type="entry name" value="Cytochrome c-like domain"/>
    <property type="match status" value="1"/>
</dbReference>
<dbReference type="InterPro" id="IPR008168">
    <property type="entry name" value="Cyt_C_IC"/>
</dbReference>
<keyword evidence="2 6" id="KW-0349">Heme</keyword>
<dbReference type="InterPro" id="IPR038414">
    <property type="entry name" value="CcoP_N_sf"/>
</dbReference>
<evidence type="ECO:0000256" key="1">
    <source>
        <dbReference type="ARBA" id="ARBA00022448"/>
    </source>
</evidence>
<dbReference type="Proteomes" id="UP000004095">
    <property type="component" value="Unassembled WGS sequence"/>
</dbReference>
<name>A1ZN76_MICM2</name>
<keyword evidence="1" id="KW-0813">Transport</keyword>
<dbReference type="InterPro" id="IPR036909">
    <property type="entry name" value="Cyt_c-like_dom_sf"/>
</dbReference>
<keyword evidence="7" id="KW-0812">Transmembrane</keyword>
<gene>
    <name evidence="9" type="ORF">M23134_03518</name>
</gene>
<dbReference type="PROSITE" id="PS51007">
    <property type="entry name" value="CYTC"/>
    <property type="match status" value="1"/>
</dbReference>
<dbReference type="OrthoDB" id="9811281at2"/>
<dbReference type="InterPro" id="IPR050597">
    <property type="entry name" value="Cytochrome_c_Oxidase_Subunit"/>
</dbReference>
<keyword evidence="7" id="KW-1133">Transmembrane helix</keyword>
<evidence type="ECO:0000256" key="2">
    <source>
        <dbReference type="ARBA" id="ARBA00022617"/>
    </source>
</evidence>
<keyword evidence="10" id="KW-1185">Reference proteome</keyword>
<keyword evidence="7" id="KW-0472">Membrane</keyword>
<evidence type="ECO:0000256" key="4">
    <source>
        <dbReference type="ARBA" id="ARBA00022982"/>
    </source>
</evidence>
<evidence type="ECO:0000256" key="5">
    <source>
        <dbReference type="ARBA" id="ARBA00023004"/>
    </source>
</evidence>
<dbReference type="AlphaFoldDB" id="A1ZN76"/>
<evidence type="ECO:0000313" key="9">
    <source>
        <dbReference type="EMBL" id="EAY28257.1"/>
    </source>
</evidence>
<dbReference type="Pfam" id="PF13442">
    <property type="entry name" value="Cytochrome_CBB3"/>
    <property type="match status" value="1"/>
</dbReference>
<reference evidence="9 10" key="1">
    <citation type="submission" date="2007-01" db="EMBL/GenBank/DDBJ databases">
        <authorList>
            <person name="Haygood M."/>
            <person name="Podell S."/>
            <person name="Anderson C."/>
            <person name="Hopkinson B."/>
            <person name="Roe K."/>
            <person name="Barbeau K."/>
            <person name="Gaasterland T."/>
            <person name="Ferriera S."/>
            <person name="Johnson J."/>
            <person name="Kravitz S."/>
            <person name="Beeson K."/>
            <person name="Sutton G."/>
            <person name="Rogers Y.-H."/>
            <person name="Friedman R."/>
            <person name="Frazier M."/>
            <person name="Venter J.C."/>
        </authorList>
    </citation>
    <scope>NUCLEOTIDE SEQUENCE [LARGE SCALE GENOMIC DNA]</scope>
    <source>
        <strain evidence="9 10">ATCC 23134</strain>
    </source>
</reference>
<keyword evidence="5 6" id="KW-0408">Iron</keyword>